<evidence type="ECO:0008006" key="4">
    <source>
        <dbReference type="Google" id="ProtNLM"/>
    </source>
</evidence>
<proteinExistence type="predicted"/>
<accession>A0A7W3JNJ9</accession>
<feature type="chain" id="PRO_5031364046" description="Lipoprotein" evidence="1">
    <location>
        <begin position="27"/>
        <end position="169"/>
    </location>
</feature>
<feature type="signal peptide" evidence="1">
    <location>
        <begin position="1"/>
        <end position="26"/>
    </location>
</feature>
<dbReference type="Proteomes" id="UP000526083">
    <property type="component" value="Unassembled WGS sequence"/>
</dbReference>
<keyword evidence="3" id="KW-1185">Reference proteome</keyword>
<evidence type="ECO:0000313" key="3">
    <source>
        <dbReference type="Proteomes" id="UP000526083"/>
    </source>
</evidence>
<dbReference type="RefSeq" id="WP_167049490.1">
    <property type="nucleotide sequence ID" value="NZ_JAAOZB010000002.1"/>
</dbReference>
<reference evidence="2 3" key="1">
    <citation type="submission" date="2020-07" db="EMBL/GenBank/DDBJ databases">
        <title>Sequencing the genomes of 1000 actinobacteria strains.</title>
        <authorList>
            <person name="Klenk H.-P."/>
        </authorList>
    </citation>
    <scope>NUCLEOTIDE SEQUENCE [LARGE SCALE GENOMIC DNA]</scope>
    <source>
        <strain evidence="2 3">DSM 27576</strain>
    </source>
</reference>
<gene>
    <name evidence="2" type="ORF">FHX48_001076</name>
</gene>
<comment type="caution">
    <text evidence="2">The sequence shown here is derived from an EMBL/GenBank/DDBJ whole genome shotgun (WGS) entry which is preliminary data.</text>
</comment>
<dbReference type="EMBL" id="JACGWY010000002">
    <property type="protein sequence ID" value="MBA8816003.1"/>
    <property type="molecule type" value="Genomic_DNA"/>
</dbReference>
<dbReference type="PROSITE" id="PS51257">
    <property type="entry name" value="PROKAR_LIPOPROTEIN"/>
    <property type="match status" value="1"/>
</dbReference>
<organism evidence="2 3">
    <name type="scientific">Microbacterium halimionae</name>
    <dbReference type="NCBI Taxonomy" id="1526413"/>
    <lineage>
        <taxon>Bacteria</taxon>
        <taxon>Bacillati</taxon>
        <taxon>Actinomycetota</taxon>
        <taxon>Actinomycetes</taxon>
        <taxon>Micrococcales</taxon>
        <taxon>Microbacteriaceae</taxon>
        <taxon>Microbacterium</taxon>
    </lineage>
</organism>
<evidence type="ECO:0000256" key="1">
    <source>
        <dbReference type="SAM" id="SignalP"/>
    </source>
</evidence>
<keyword evidence="1" id="KW-0732">Signal</keyword>
<sequence length="169" mass="18009">MNRRLPTKTIALLLAAALLTGCGAFSNDNRVDPELSLEQAKQTAMAMELELAEMIPDENVASVDQSQTGVLLSCDDKRGYQWTGGMNIVVQGDLDPAALVDAIIDRYSTQELYTAKSSPTPDGGPGAHVIGQHGAGYLVNQSPDRTAIEILSFSPCFVLPEGTSPRGNF</sequence>
<name>A0A7W3JNJ9_9MICO</name>
<protein>
    <recommendedName>
        <fullName evidence="4">Lipoprotein</fullName>
    </recommendedName>
</protein>
<dbReference type="AlphaFoldDB" id="A0A7W3JNJ9"/>
<evidence type="ECO:0000313" key="2">
    <source>
        <dbReference type="EMBL" id="MBA8816003.1"/>
    </source>
</evidence>